<keyword evidence="7" id="KW-0029">Amino-acid transport</keyword>
<dbReference type="RefSeq" id="WP_267845402.1">
    <property type="nucleotide sequence ID" value="NZ_JAPMXC010000001.1"/>
</dbReference>
<protein>
    <submittedName>
        <fullName evidence="9">ABC transporter ATP-binding protein</fullName>
    </submittedName>
</protein>
<organism evidence="9 10">
    <name type="scientific">Robbsia betulipollinis</name>
    <dbReference type="NCBI Taxonomy" id="2981849"/>
    <lineage>
        <taxon>Bacteria</taxon>
        <taxon>Pseudomonadati</taxon>
        <taxon>Pseudomonadota</taxon>
        <taxon>Betaproteobacteria</taxon>
        <taxon>Burkholderiales</taxon>
        <taxon>Burkholderiaceae</taxon>
        <taxon>Robbsia</taxon>
    </lineage>
</organism>
<reference evidence="9" key="1">
    <citation type="submission" date="2022-11" db="EMBL/GenBank/DDBJ databases">
        <title>Robbsia betulipollinis sp. nov., isolated from pollen of birch (Betula pendula).</title>
        <authorList>
            <person name="Shi H."/>
            <person name="Ambika Manirajan B."/>
            <person name="Ratering S."/>
            <person name="Geissler-Plaum R."/>
            <person name="Schnell S."/>
        </authorList>
    </citation>
    <scope>NUCLEOTIDE SEQUENCE</scope>
    <source>
        <strain evidence="9">Bb-Pol-6</strain>
    </source>
</reference>
<dbReference type="GO" id="GO:0005524">
    <property type="term" value="F:ATP binding"/>
    <property type="evidence" value="ECO:0007669"/>
    <property type="project" value="UniProtKB-KW"/>
</dbReference>
<keyword evidence="6 9" id="KW-0067">ATP-binding</keyword>
<dbReference type="EMBL" id="JAPMXC010000001">
    <property type="protein sequence ID" value="MCY0386140.1"/>
    <property type="molecule type" value="Genomic_DNA"/>
</dbReference>
<evidence type="ECO:0000256" key="5">
    <source>
        <dbReference type="ARBA" id="ARBA00022741"/>
    </source>
</evidence>
<evidence type="ECO:0000256" key="3">
    <source>
        <dbReference type="ARBA" id="ARBA00022475"/>
    </source>
</evidence>
<evidence type="ECO:0000256" key="2">
    <source>
        <dbReference type="ARBA" id="ARBA00022448"/>
    </source>
</evidence>
<keyword evidence="5" id="KW-0547">Nucleotide-binding</keyword>
<dbReference type="InterPro" id="IPR027417">
    <property type="entry name" value="P-loop_NTPase"/>
</dbReference>
<keyword evidence="3" id="KW-1003">Cell membrane</keyword>
<comment type="caution">
    <text evidence="9">The sequence shown here is derived from an EMBL/GenBank/DDBJ whole genome shotgun (WGS) entry which is preliminary data.</text>
</comment>
<evidence type="ECO:0000256" key="6">
    <source>
        <dbReference type="ARBA" id="ARBA00022840"/>
    </source>
</evidence>
<dbReference type="Gene3D" id="3.40.50.300">
    <property type="entry name" value="P-loop containing nucleotide triphosphate hydrolases"/>
    <property type="match status" value="1"/>
</dbReference>
<sequence length="258" mass="27518">MSVNPVNSVDSATLAGTHGEAGAAPLFEVERLASGYGRIPILGELSFAVRGGEHVGILGHNGMGKTTLLRTLTGHLPTTSGRVRFAGQDITHWSPTARAKAGIGYVPQGREIFPALTVRENLRVGCLLARGGEEDTIAGILELFPRLKAYLDRAGGALSGGEQQLLALARCLCAGPRIVLLDEPTEGIQPSIIDEIIDTLKDVARRRDLTILLVEQNLNFIASLSNRILILQKGTVTREIPPDVVHDPALLDEFVGIA</sequence>
<dbReference type="Pfam" id="PF00005">
    <property type="entry name" value="ABC_tran"/>
    <property type="match status" value="1"/>
</dbReference>
<dbReference type="Proteomes" id="UP001082899">
    <property type="component" value="Unassembled WGS sequence"/>
</dbReference>
<evidence type="ECO:0000256" key="1">
    <source>
        <dbReference type="ARBA" id="ARBA00005417"/>
    </source>
</evidence>
<evidence type="ECO:0000259" key="8">
    <source>
        <dbReference type="PROSITE" id="PS50893"/>
    </source>
</evidence>
<name>A0ABT3ZHY4_9BURK</name>
<dbReference type="SUPFAM" id="SSF52540">
    <property type="entry name" value="P-loop containing nucleoside triphosphate hydrolases"/>
    <property type="match status" value="1"/>
</dbReference>
<dbReference type="PANTHER" id="PTHR43820:SF2">
    <property type="entry name" value="ABC TRANSPORTER ATP-BINDING PROTEIN"/>
    <property type="match status" value="1"/>
</dbReference>
<dbReference type="PANTHER" id="PTHR43820">
    <property type="entry name" value="HIGH-AFFINITY BRANCHED-CHAIN AMINO ACID TRANSPORT ATP-BINDING PROTEIN LIVF"/>
    <property type="match status" value="1"/>
</dbReference>
<comment type="similarity">
    <text evidence="1">Belongs to the ABC transporter superfamily.</text>
</comment>
<dbReference type="InterPro" id="IPR052156">
    <property type="entry name" value="BCAA_Transport_ATP-bd_LivF"/>
</dbReference>
<evidence type="ECO:0000313" key="10">
    <source>
        <dbReference type="Proteomes" id="UP001082899"/>
    </source>
</evidence>
<feature type="domain" description="ABC transporter" evidence="8">
    <location>
        <begin position="27"/>
        <end position="258"/>
    </location>
</feature>
<evidence type="ECO:0000256" key="4">
    <source>
        <dbReference type="ARBA" id="ARBA00022519"/>
    </source>
</evidence>
<dbReference type="InterPro" id="IPR003439">
    <property type="entry name" value="ABC_transporter-like_ATP-bd"/>
</dbReference>
<dbReference type="InterPro" id="IPR017871">
    <property type="entry name" value="ABC_transporter-like_CS"/>
</dbReference>
<keyword evidence="4" id="KW-0997">Cell inner membrane</keyword>
<gene>
    <name evidence="9" type="ORF">OVY01_02530</name>
</gene>
<evidence type="ECO:0000313" key="9">
    <source>
        <dbReference type="EMBL" id="MCY0386140.1"/>
    </source>
</evidence>
<keyword evidence="4" id="KW-0472">Membrane</keyword>
<dbReference type="SMART" id="SM00382">
    <property type="entry name" value="AAA"/>
    <property type="match status" value="1"/>
</dbReference>
<dbReference type="PROSITE" id="PS00211">
    <property type="entry name" value="ABC_TRANSPORTER_1"/>
    <property type="match status" value="1"/>
</dbReference>
<accession>A0ABT3ZHY4</accession>
<dbReference type="InterPro" id="IPR003593">
    <property type="entry name" value="AAA+_ATPase"/>
</dbReference>
<evidence type="ECO:0000256" key="7">
    <source>
        <dbReference type="ARBA" id="ARBA00022970"/>
    </source>
</evidence>
<dbReference type="CDD" id="cd03224">
    <property type="entry name" value="ABC_TM1139_LivF_branched"/>
    <property type="match status" value="1"/>
</dbReference>
<keyword evidence="2" id="KW-0813">Transport</keyword>
<dbReference type="PROSITE" id="PS50893">
    <property type="entry name" value="ABC_TRANSPORTER_2"/>
    <property type="match status" value="1"/>
</dbReference>
<keyword evidence="10" id="KW-1185">Reference proteome</keyword>
<proteinExistence type="inferred from homology"/>